<keyword evidence="10" id="KW-1185">Reference proteome</keyword>
<dbReference type="GO" id="GO:0006020">
    <property type="term" value="P:inositol metabolic process"/>
    <property type="evidence" value="ECO:0007669"/>
    <property type="project" value="TreeGrafter"/>
</dbReference>
<feature type="binding site" evidence="7">
    <location>
        <position position="90"/>
    </location>
    <ligand>
        <name>Mg(2+)</name>
        <dbReference type="ChEBI" id="CHEBI:18420"/>
        <label>2</label>
    </ligand>
</feature>
<feature type="binding site" evidence="7">
    <location>
        <position position="70"/>
    </location>
    <ligand>
        <name>Mg(2+)</name>
        <dbReference type="ChEBI" id="CHEBI:18420"/>
        <label>1</label>
        <note>catalytic</note>
    </ligand>
</feature>
<dbReference type="PANTHER" id="PTHR20854">
    <property type="entry name" value="INOSITOL MONOPHOSPHATASE"/>
    <property type="match status" value="1"/>
</dbReference>
<name>A0A846MS85_9BACT</name>
<dbReference type="GO" id="GO:0008934">
    <property type="term" value="F:inositol monophosphate 1-phosphatase activity"/>
    <property type="evidence" value="ECO:0007669"/>
    <property type="project" value="InterPro"/>
</dbReference>
<evidence type="ECO:0000313" key="9">
    <source>
        <dbReference type="EMBL" id="NIK74464.1"/>
    </source>
</evidence>
<dbReference type="Proteomes" id="UP000537126">
    <property type="component" value="Unassembled WGS sequence"/>
</dbReference>
<feature type="binding site" evidence="7">
    <location>
        <position position="215"/>
    </location>
    <ligand>
        <name>Mg(2+)</name>
        <dbReference type="ChEBI" id="CHEBI:18420"/>
        <label>1</label>
        <note>catalytic</note>
    </ligand>
</feature>
<sequence>MPNYAALVHQVADLCRETGEWIDEQAQIFNREKVEYKGRNDLVSYVDKEAEKRLLQGLRHLMPKALFLSEETNAQTQVAQGAYWIVDPLDGTTNFVHAVPIYAISVALMVNGELKIGVVYEINRRECFYAWEKGGAYLNHTPLRCNNSTPLEASLIATGYPYYDFGLTAYYLQILERFMKKTHGVRRLGAASVDLAYVAAGRFEGFFEYNLQPWDVAAGALIVKEAGGSLCEFTGGTDYIFGRSIVAARHSGLLHEMLEQISPIWEEALNSQSKV</sequence>
<feature type="binding site" evidence="7">
    <location>
        <position position="87"/>
    </location>
    <ligand>
        <name>Mg(2+)</name>
        <dbReference type="ChEBI" id="CHEBI:18420"/>
        <label>1</label>
        <note>catalytic</note>
    </ligand>
</feature>
<evidence type="ECO:0000256" key="8">
    <source>
        <dbReference type="RuleBase" id="RU364068"/>
    </source>
</evidence>
<dbReference type="Gene3D" id="3.40.190.80">
    <property type="match status" value="1"/>
</dbReference>
<dbReference type="InterPro" id="IPR020583">
    <property type="entry name" value="Inositol_monoP_metal-BS"/>
</dbReference>
<dbReference type="PROSITE" id="PS00629">
    <property type="entry name" value="IMP_1"/>
    <property type="match status" value="1"/>
</dbReference>
<evidence type="ECO:0000256" key="4">
    <source>
        <dbReference type="ARBA" id="ARBA00022723"/>
    </source>
</evidence>
<dbReference type="PRINTS" id="PR01959">
    <property type="entry name" value="SBIMPHPHTASE"/>
</dbReference>
<dbReference type="GO" id="GO:0046872">
    <property type="term" value="F:metal ion binding"/>
    <property type="evidence" value="ECO:0007669"/>
    <property type="project" value="UniProtKB-KW"/>
</dbReference>
<feature type="binding site" evidence="7">
    <location>
        <position position="89"/>
    </location>
    <ligand>
        <name>Mg(2+)</name>
        <dbReference type="ChEBI" id="CHEBI:18420"/>
        <label>1</label>
        <note>catalytic</note>
    </ligand>
</feature>
<evidence type="ECO:0000256" key="2">
    <source>
        <dbReference type="ARBA" id="ARBA00001946"/>
    </source>
</evidence>
<dbReference type="GO" id="GO:0007165">
    <property type="term" value="P:signal transduction"/>
    <property type="evidence" value="ECO:0007669"/>
    <property type="project" value="TreeGrafter"/>
</dbReference>
<dbReference type="SUPFAM" id="SSF56655">
    <property type="entry name" value="Carbohydrate phosphatase"/>
    <property type="match status" value="1"/>
</dbReference>
<protein>
    <recommendedName>
        <fullName evidence="8">Inositol-1-monophosphatase</fullName>
        <ecNumber evidence="8">3.1.3.25</ecNumber>
    </recommendedName>
</protein>
<dbReference type="FunFam" id="3.30.540.10:FF:000003">
    <property type="entry name" value="Inositol-1-monophosphatase"/>
    <property type="match status" value="1"/>
</dbReference>
<dbReference type="GO" id="GO:0046854">
    <property type="term" value="P:phosphatidylinositol phosphate biosynthetic process"/>
    <property type="evidence" value="ECO:0007669"/>
    <property type="project" value="InterPro"/>
</dbReference>
<comment type="similarity">
    <text evidence="3 8">Belongs to the inositol monophosphatase superfamily.</text>
</comment>
<dbReference type="Gene3D" id="3.30.540.10">
    <property type="entry name" value="Fructose-1,6-Bisphosphatase, subunit A, domain 1"/>
    <property type="match status" value="1"/>
</dbReference>
<dbReference type="EMBL" id="JAASRN010000003">
    <property type="protein sequence ID" value="NIK74464.1"/>
    <property type="molecule type" value="Genomic_DNA"/>
</dbReference>
<evidence type="ECO:0000256" key="6">
    <source>
        <dbReference type="ARBA" id="ARBA00022842"/>
    </source>
</evidence>
<dbReference type="AlphaFoldDB" id="A0A846MS85"/>
<dbReference type="PANTHER" id="PTHR20854:SF4">
    <property type="entry name" value="INOSITOL-1-MONOPHOSPHATASE-RELATED"/>
    <property type="match status" value="1"/>
</dbReference>
<evidence type="ECO:0000256" key="7">
    <source>
        <dbReference type="PIRSR" id="PIRSR600760-2"/>
    </source>
</evidence>
<evidence type="ECO:0000256" key="1">
    <source>
        <dbReference type="ARBA" id="ARBA00001033"/>
    </source>
</evidence>
<dbReference type="RefSeq" id="WP_166920265.1">
    <property type="nucleotide sequence ID" value="NZ_JAASRN010000003.1"/>
</dbReference>
<organism evidence="9 10">
    <name type="scientific">Thermonema lapsum</name>
    <dbReference type="NCBI Taxonomy" id="28195"/>
    <lineage>
        <taxon>Bacteria</taxon>
        <taxon>Pseudomonadati</taxon>
        <taxon>Bacteroidota</taxon>
        <taxon>Cytophagia</taxon>
        <taxon>Cytophagales</taxon>
        <taxon>Thermonemataceae</taxon>
        <taxon>Thermonema</taxon>
    </lineage>
</organism>
<dbReference type="InterPro" id="IPR022337">
    <property type="entry name" value="Inositol_monophosphatase_SuhB"/>
</dbReference>
<comment type="caution">
    <text evidence="9">The sequence shown here is derived from an EMBL/GenBank/DDBJ whole genome shotgun (WGS) entry which is preliminary data.</text>
</comment>
<accession>A0A846MS85</accession>
<keyword evidence="5 8" id="KW-0378">Hydrolase</keyword>
<dbReference type="InterPro" id="IPR020550">
    <property type="entry name" value="Inositol_monophosphatase_CS"/>
</dbReference>
<dbReference type="PRINTS" id="PR00377">
    <property type="entry name" value="IMPHPHTASES"/>
</dbReference>
<evidence type="ECO:0000256" key="5">
    <source>
        <dbReference type="ARBA" id="ARBA00022801"/>
    </source>
</evidence>
<reference evidence="9 10" key="1">
    <citation type="submission" date="2020-03" db="EMBL/GenBank/DDBJ databases">
        <title>Genomic Encyclopedia of Type Strains, Phase IV (KMG-IV): sequencing the most valuable type-strain genomes for metagenomic binning, comparative biology and taxonomic classification.</title>
        <authorList>
            <person name="Goeker M."/>
        </authorList>
    </citation>
    <scope>NUCLEOTIDE SEQUENCE [LARGE SCALE GENOMIC DNA]</scope>
    <source>
        <strain evidence="9 10">DSM 5718</strain>
    </source>
</reference>
<dbReference type="InterPro" id="IPR000760">
    <property type="entry name" value="Inositol_monophosphatase-like"/>
</dbReference>
<proteinExistence type="inferred from homology"/>
<comment type="catalytic activity">
    <reaction evidence="1 8">
        <text>a myo-inositol phosphate + H2O = myo-inositol + phosphate</text>
        <dbReference type="Rhea" id="RHEA:24056"/>
        <dbReference type="ChEBI" id="CHEBI:15377"/>
        <dbReference type="ChEBI" id="CHEBI:17268"/>
        <dbReference type="ChEBI" id="CHEBI:43474"/>
        <dbReference type="ChEBI" id="CHEBI:84139"/>
        <dbReference type="EC" id="3.1.3.25"/>
    </reaction>
</comment>
<evidence type="ECO:0000256" key="3">
    <source>
        <dbReference type="ARBA" id="ARBA00009759"/>
    </source>
</evidence>
<dbReference type="EC" id="3.1.3.25" evidence="8"/>
<gene>
    <name evidence="9" type="ORF">FHS56_001989</name>
</gene>
<keyword evidence="4 7" id="KW-0479">Metal-binding</keyword>
<dbReference type="Pfam" id="PF00459">
    <property type="entry name" value="Inositol_P"/>
    <property type="match status" value="1"/>
</dbReference>
<dbReference type="CDD" id="cd01639">
    <property type="entry name" value="IMPase"/>
    <property type="match status" value="1"/>
</dbReference>
<dbReference type="InterPro" id="IPR033942">
    <property type="entry name" value="IMPase"/>
</dbReference>
<evidence type="ECO:0000313" key="10">
    <source>
        <dbReference type="Proteomes" id="UP000537126"/>
    </source>
</evidence>
<dbReference type="PROSITE" id="PS00630">
    <property type="entry name" value="IMP_2"/>
    <property type="match status" value="1"/>
</dbReference>
<comment type="cofactor">
    <cofactor evidence="2 7 8">
        <name>Mg(2+)</name>
        <dbReference type="ChEBI" id="CHEBI:18420"/>
    </cofactor>
</comment>
<keyword evidence="6 7" id="KW-0460">Magnesium</keyword>